<dbReference type="InterPro" id="IPR004318">
    <property type="entry name" value="RAP-1"/>
</dbReference>
<gene>
    <name evidence="3" type="ORF">BBBOND_0107368</name>
</gene>
<dbReference type="VEuPathDB" id="PiroplasmaDB:BBBOND_0107368"/>
<accession>A0A061D1C6</accession>
<dbReference type="AlphaFoldDB" id="A0A061D1C6"/>
<reference evidence="4" key="1">
    <citation type="journal article" date="2014" name="Nucleic Acids Res.">
        <title>The evolutionary dynamics of variant antigen genes in Babesia reveal a history of genomic innovation underlying host-parasite interaction.</title>
        <authorList>
            <person name="Jackson A.P."/>
            <person name="Otto T.D."/>
            <person name="Darby A."/>
            <person name="Ramaprasad A."/>
            <person name="Xia D."/>
            <person name="Echaide I.E."/>
            <person name="Farber M."/>
            <person name="Gahlot S."/>
            <person name="Gamble J."/>
            <person name="Gupta D."/>
            <person name="Gupta Y."/>
            <person name="Jackson L."/>
            <person name="Malandrin L."/>
            <person name="Malas T.B."/>
            <person name="Moussa E."/>
            <person name="Nair M."/>
            <person name="Reid A.J."/>
            <person name="Sanders M."/>
            <person name="Sharma J."/>
            <person name="Tracey A."/>
            <person name="Quail M.A."/>
            <person name="Weir W."/>
            <person name="Wastling J.M."/>
            <person name="Hall N."/>
            <person name="Willadsen P."/>
            <person name="Lingelbach K."/>
            <person name="Shiels B."/>
            <person name="Tait A."/>
            <person name="Berriman M."/>
            <person name="Allred D.R."/>
            <person name="Pain A."/>
        </authorList>
    </citation>
    <scope>NUCLEOTIDE SEQUENCE [LARGE SCALE GENOMIC DNA]</scope>
    <source>
        <strain evidence="4">Bond</strain>
    </source>
</reference>
<dbReference type="Pfam" id="PF03085">
    <property type="entry name" value="RAP-1"/>
    <property type="match status" value="1"/>
</dbReference>
<proteinExistence type="predicted"/>
<feature type="region of interest" description="Disordered" evidence="1">
    <location>
        <begin position="394"/>
        <end position="476"/>
    </location>
</feature>
<protein>
    <recommendedName>
        <fullName evidence="5">Rhoptry protein RAP-1c</fullName>
    </recommendedName>
</protein>
<feature type="signal peptide" evidence="2">
    <location>
        <begin position="1"/>
        <end position="21"/>
    </location>
</feature>
<keyword evidence="4" id="KW-1185">Reference proteome</keyword>
<dbReference type="KEGG" id="bbig:BBBOND_0107368"/>
<feature type="chain" id="PRO_5001600505" description="Rhoptry protein RAP-1c" evidence="2">
    <location>
        <begin position="22"/>
        <end position="510"/>
    </location>
</feature>
<evidence type="ECO:0000256" key="1">
    <source>
        <dbReference type="SAM" id="MobiDB-lite"/>
    </source>
</evidence>
<feature type="compositionally biased region" description="Acidic residues" evidence="1">
    <location>
        <begin position="454"/>
        <end position="465"/>
    </location>
</feature>
<evidence type="ECO:0000313" key="3">
    <source>
        <dbReference type="EMBL" id="CDR94438.1"/>
    </source>
</evidence>
<evidence type="ECO:0008006" key="5">
    <source>
        <dbReference type="Google" id="ProtNLM"/>
    </source>
</evidence>
<dbReference type="RefSeq" id="XP_012766624.1">
    <property type="nucleotide sequence ID" value="XM_012911170.1"/>
</dbReference>
<sequence>MIHYACLIIALCALSLRSVAAVRYGQHAMIMAPDHTVQPAVDPVDEDTKQLLEDSEQIEKAMQEEIGLISDESIAEMCLGSKDEHHCASQIAAYVARCKEGNCLTIDAVGKTQNKAHEQLVLPDPYQLHAAFLLFKNCRRNESRHWMNRFWMRFKRGGRYAAYYSFSLNLLRRNLFLGDDENALHGFVQKYFYMTAIYYKTYLSLDAINAKIFNKIALAKHILGPKIKRALRKIVEANKPSALQANDVKAIRPLAYGYRQYMASQIPSLPFFAYRFSSMVVTTLVDNLTGVKQQPWYKRWFGKVKNLFTGKQPSEKAYEIDEPIATEEETEPVEENKSVFGKVKEKLGNIRFNTGIFRKSEPKTRNSHLSEEDIVGSLSSADALLEPVLDVMEKEGEAQNQEAGEPEVTAAPKAPESENGELADQADGASTVASTEMGEEESLEAPKSTQDVMHEDEEQELESDELPAKRKRKASSAGYKKFFKNMLDTGAIKDAASHIKFPKRYFKRSS</sequence>
<evidence type="ECO:0000313" key="4">
    <source>
        <dbReference type="Proteomes" id="UP000033188"/>
    </source>
</evidence>
<name>A0A061D1C6_BABBI</name>
<organism evidence="3 4">
    <name type="scientific">Babesia bigemina</name>
    <dbReference type="NCBI Taxonomy" id="5866"/>
    <lineage>
        <taxon>Eukaryota</taxon>
        <taxon>Sar</taxon>
        <taxon>Alveolata</taxon>
        <taxon>Apicomplexa</taxon>
        <taxon>Aconoidasida</taxon>
        <taxon>Piroplasmida</taxon>
        <taxon>Babesiidae</taxon>
        <taxon>Babesia</taxon>
    </lineage>
</organism>
<dbReference type="GeneID" id="24562979"/>
<keyword evidence="2" id="KW-0732">Signal</keyword>
<dbReference type="EMBL" id="LK391707">
    <property type="protein sequence ID" value="CDR94438.1"/>
    <property type="molecule type" value="Genomic_DNA"/>
</dbReference>
<evidence type="ECO:0000256" key="2">
    <source>
        <dbReference type="SAM" id="SignalP"/>
    </source>
</evidence>
<dbReference type="Proteomes" id="UP000033188">
    <property type="component" value="Chromosome 1"/>
</dbReference>
<dbReference type="OrthoDB" id="366419at2759"/>
<dbReference type="STRING" id="5866.A0A061D1C6"/>